<gene>
    <name evidence="3" type="ORF">BN2156_04558</name>
</gene>
<accession>A0A0H5RUQ7</accession>
<dbReference type="EMBL" id="CWKH01000002">
    <property type="protein sequence ID" value="CRZ17668.1"/>
    <property type="molecule type" value="Genomic_DNA"/>
</dbReference>
<evidence type="ECO:0000256" key="2">
    <source>
        <dbReference type="SAM" id="SignalP"/>
    </source>
</evidence>
<sequence length="119" mass="12450" precursor="true">MSGPGAFCKSKQTRLRWAAMPVMVGAFMLGAPPANAIPEGTIKAECKDAGGTYNTSSVNGHQYSSCDYKDIDGGWHSDQYTDGEYTGTIDIEKDAPPPTGKTSVAPPGPQVVSPGMAPR</sequence>
<feature type="signal peptide" evidence="2">
    <location>
        <begin position="1"/>
        <end position="36"/>
    </location>
</feature>
<keyword evidence="2" id="KW-0732">Signal</keyword>
<evidence type="ECO:0000313" key="4">
    <source>
        <dbReference type="Proteomes" id="UP000199147"/>
    </source>
</evidence>
<dbReference type="Proteomes" id="UP000199147">
    <property type="component" value="Unassembled WGS sequence"/>
</dbReference>
<evidence type="ECO:0000313" key="3">
    <source>
        <dbReference type="EMBL" id="CRZ17668.1"/>
    </source>
</evidence>
<dbReference type="STRING" id="146018.BN2156_04558"/>
<evidence type="ECO:0000256" key="1">
    <source>
        <dbReference type="SAM" id="MobiDB-lite"/>
    </source>
</evidence>
<feature type="region of interest" description="Disordered" evidence="1">
    <location>
        <begin position="88"/>
        <end position="119"/>
    </location>
</feature>
<dbReference type="AlphaFoldDB" id="A0A0H5RUQ7"/>
<proteinExistence type="predicted"/>
<protein>
    <submittedName>
        <fullName evidence="3">Uncharacterized protein</fullName>
    </submittedName>
</protein>
<reference evidence="4" key="1">
    <citation type="submission" date="2015-07" db="EMBL/GenBank/DDBJ databases">
        <authorList>
            <person name="Urmite Genomes"/>
        </authorList>
    </citation>
    <scope>NUCLEOTIDE SEQUENCE [LARGE SCALE GENOMIC DNA]</scope>
    <source>
        <strain evidence="4">type strain: ATCC 49404</strain>
    </source>
</reference>
<feature type="chain" id="PRO_5005224271" evidence="2">
    <location>
        <begin position="37"/>
        <end position="119"/>
    </location>
</feature>
<name>A0A0H5RUQ7_9MYCO</name>
<keyword evidence="4" id="KW-1185">Reference proteome</keyword>
<organism evidence="3 4">
    <name type="scientific">Mycolicibacterium neworleansense</name>
    <dbReference type="NCBI Taxonomy" id="146018"/>
    <lineage>
        <taxon>Bacteria</taxon>
        <taxon>Bacillati</taxon>
        <taxon>Actinomycetota</taxon>
        <taxon>Actinomycetes</taxon>
        <taxon>Mycobacteriales</taxon>
        <taxon>Mycobacteriaceae</taxon>
        <taxon>Mycolicibacterium</taxon>
    </lineage>
</organism>